<dbReference type="AlphaFoldDB" id="A0A6G0X1Y6"/>
<dbReference type="VEuPathDB" id="FungiDB:AeMF1_010140"/>
<dbReference type="Pfam" id="PF07719">
    <property type="entry name" value="TPR_2"/>
    <property type="match status" value="1"/>
</dbReference>
<dbReference type="Pfam" id="PF13432">
    <property type="entry name" value="TPR_16"/>
    <property type="match status" value="1"/>
</dbReference>
<evidence type="ECO:0000256" key="4">
    <source>
        <dbReference type="SAM" id="MobiDB-lite"/>
    </source>
</evidence>
<comment type="caution">
    <text evidence="5">The sequence shown here is derived from an EMBL/GenBank/DDBJ whole genome shotgun (WGS) entry which is preliminary data.</text>
</comment>
<dbReference type="InterPro" id="IPR013105">
    <property type="entry name" value="TPR_2"/>
</dbReference>
<reference evidence="5 6" key="1">
    <citation type="submission" date="2019-07" db="EMBL/GenBank/DDBJ databases">
        <title>Genomics analysis of Aphanomyces spp. identifies a new class of oomycete effector associated with host adaptation.</title>
        <authorList>
            <person name="Gaulin E."/>
        </authorList>
    </citation>
    <scope>NUCLEOTIDE SEQUENCE [LARGE SCALE GENOMIC DNA]</scope>
    <source>
        <strain evidence="5 6">ATCC 201684</strain>
    </source>
</reference>
<keyword evidence="2 3" id="KW-0802">TPR repeat</keyword>
<dbReference type="PANTHER" id="PTHR16193:SF0">
    <property type="entry name" value="TETRATRICOPEPTIDE REPEAT PROTEIN 27"/>
    <property type="match status" value="1"/>
</dbReference>
<dbReference type="InterPro" id="IPR011990">
    <property type="entry name" value="TPR-like_helical_dom_sf"/>
</dbReference>
<dbReference type="PANTHER" id="PTHR16193">
    <property type="entry name" value="TETRATRICOPEPTIDE REPEAT PROTEIN 27"/>
    <property type="match status" value="1"/>
</dbReference>
<evidence type="ECO:0000313" key="6">
    <source>
        <dbReference type="Proteomes" id="UP000481153"/>
    </source>
</evidence>
<evidence type="ECO:0000313" key="5">
    <source>
        <dbReference type="EMBL" id="KAF0733819.1"/>
    </source>
</evidence>
<protein>
    <submittedName>
        <fullName evidence="5">Uncharacterized protein</fullName>
    </submittedName>
</protein>
<feature type="repeat" description="TPR" evidence="3">
    <location>
        <begin position="745"/>
        <end position="778"/>
    </location>
</feature>
<name>A0A6G0X1Y6_9STRA</name>
<feature type="repeat" description="TPR" evidence="3">
    <location>
        <begin position="711"/>
        <end position="744"/>
    </location>
</feature>
<dbReference type="InterPro" id="IPR019734">
    <property type="entry name" value="TPR_rpt"/>
</dbReference>
<dbReference type="EMBL" id="VJMJ01000119">
    <property type="protein sequence ID" value="KAF0733819.1"/>
    <property type="molecule type" value="Genomic_DNA"/>
</dbReference>
<evidence type="ECO:0000256" key="1">
    <source>
        <dbReference type="ARBA" id="ARBA00022737"/>
    </source>
</evidence>
<keyword evidence="6" id="KW-1185">Reference proteome</keyword>
<evidence type="ECO:0000256" key="3">
    <source>
        <dbReference type="PROSITE-ProRule" id="PRU00339"/>
    </source>
</evidence>
<organism evidence="5 6">
    <name type="scientific">Aphanomyces euteiches</name>
    <dbReference type="NCBI Taxonomy" id="100861"/>
    <lineage>
        <taxon>Eukaryota</taxon>
        <taxon>Sar</taxon>
        <taxon>Stramenopiles</taxon>
        <taxon>Oomycota</taxon>
        <taxon>Saprolegniomycetes</taxon>
        <taxon>Saprolegniales</taxon>
        <taxon>Verrucalvaceae</taxon>
        <taxon>Aphanomyces</taxon>
    </lineage>
</organism>
<feature type="compositionally biased region" description="Basic and acidic residues" evidence="4">
    <location>
        <begin position="412"/>
        <end position="425"/>
    </location>
</feature>
<dbReference type="Proteomes" id="UP000481153">
    <property type="component" value="Unassembled WGS sequence"/>
</dbReference>
<dbReference type="SUPFAM" id="SSF48452">
    <property type="entry name" value="TPR-like"/>
    <property type="match status" value="1"/>
</dbReference>
<dbReference type="Gene3D" id="1.25.40.10">
    <property type="entry name" value="Tetratricopeptide repeat domain"/>
    <property type="match status" value="1"/>
</dbReference>
<sequence length="1004" mass="113264">MGMYHHSNPIKISAPVILKLATMDSDSDDDVFNMNLAGAVDDDALNDGEILQQAELAVIETDFRRIEELQATTSDAATQTILSLAHLLSRGQYADVLRSPSVQTLWQKLRPLVTRHRASSNHPCSWISLALQDALLEDQSNLTTLSYTVLYAGAAFLNLFVQLNYTGPAMEDSALEDLLPLVSVLLSDDSQVANKANLHRHAIVSLQVDGETPFSICEYPIFLEMGRCLLHFVGLQSHINWSHSEPVDNITKFIPLSEYIRQPRVLNGIAQPISTQITQVVRTLSTATWWTGRALMTHQRLLITKEPSNTLWTETRYCFSFVVGESYASEYLAARAHLEWGLAQHFFEIKGKGRASFDTAMETTGLRVQMSGSLGKRTKYQVKSVAQMVLLASSKVENTSVASEAAEAEANVTHEDFGGRKRDLDGEGNPISLEDQLVADGEAAYRTITRDQADPDNILLENVAFEDATSIVNSNLQIIDQAILLSLCLDVKNSNPANGLTSEEMMPYLTRVLDNPNNWMVYSTGLLERAWLECEAMRSRERAILQMQALVDQHTTRLTITQTSLKAIQDAAPAYERMAFVYTLVFPPRYALKRDLGERYLGCGVYASALEIFKELEMWDQIVQCYQLLDQPKRAEAVVRERLEVAPTPLMWCCLGDLTEDVSFYEKSWEVSEHRFARAKRTWARKMFEQGKIEEAIAHLKEAVEVAPMFTQAWFFLGSLAMRKQEWSVAFQAFTRVVQLSPDDGEAWGNLGSIHLRLGQHSEAFAAFQEALKLKRSMWQMWENFLLCAMEIEKYGDAIYGMHQLLDLREKHERPVDHEMLAWLVEAIVYPKALPKDEEGEDEAATIDLAAVYPKDDDDDVFDDKIVTVTPPVSESNYKKQLAKLLGRVTSITTNNPKVWQVYAHFHDGCGNKVKALECRLKECRALQKAGWEKDAKDVELLCRAAKRLSVDYIQDGSKASLHACRLYLRGIFKKAQVDFPQHEQVIEIGTILNDLERLEAEAN</sequence>
<dbReference type="SMART" id="SM00028">
    <property type="entry name" value="TPR"/>
    <property type="match status" value="4"/>
</dbReference>
<accession>A0A6G0X1Y6</accession>
<keyword evidence="1" id="KW-0677">Repeat</keyword>
<proteinExistence type="predicted"/>
<dbReference type="PROSITE" id="PS50005">
    <property type="entry name" value="TPR"/>
    <property type="match status" value="2"/>
</dbReference>
<dbReference type="PROSITE" id="PS50293">
    <property type="entry name" value="TPR_REGION"/>
    <property type="match status" value="1"/>
</dbReference>
<gene>
    <name evidence="5" type="ORF">Ae201684_009384</name>
</gene>
<evidence type="ECO:0000256" key="2">
    <source>
        <dbReference type="ARBA" id="ARBA00022803"/>
    </source>
</evidence>
<feature type="region of interest" description="Disordered" evidence="4">
    <location>
        <begin position="407"/>
        <end position="431"/>
    </location>
</feature>
<dbReference type="InterPro" id="IPR044244">
    <property type="entry name" value="TTC27/Emw1"/>
</dbReference>